<evidence type="ECO:0000313" key="6">
    <source>
        <dbReference type="Proteomes" id="UP000243105"/>
    </source>
</evidence>
<keyword evidence="3" id="KW-0804">Transcription</keyword>
<keyword evidence="1" id="KW-0805">Transcription regulation</keyword>
<evidence type="ECO:0000259" key="4">
    <source>
        <dbReference type="PROSITE" id="PS50932"/>
    </source>
</evidence>
<sequence>MKTISKNHTSSHSAVTIKDVAKKAKVSVATVSRVINQNYPVSEETKRRVLKAIQELNYSPNPTARSLVLKKTHTIGVVLPDMHGEFFSEIIKEIDKKAREFGYHVLLTSSHSNLQELDEALISLLNGKVDGMIIMNPSLKSIYVETRLLRKTPLVLLNCCGDIQNSDVILIDNYTGAYNLTKHLIKHGHEKIAVITGPVDNFDSIERLKGYKDALKDAGIALSPELEFHGDFTKDSGYEIMKKILVLPSKPTAIFALNDEMAIGAIQYAKKIGLKIPTDIAIVGFDDIPIAEYINPSLTTVRVPIDKVGSLAAEKLFKRIEKGSEIKFSKTILETTLIVRESCGCL</sequence>
<dbReference type="Gene3D" id="3.40.50.2300">
    <property type="match status" value="2"/>
</dbReference>
<dbReference type="RefSeq" id="WP_072263698.1">
    <property type="nucleotide sequence ID" value="NZ_CZVV01000023.1"/>
</dbReference>
<dbReference type="FunFam" id="1.10.260.40:FF:000002">
    <property type="entry name" value="HTH-type transcriptional repressor PurR"/>
    <property type="match status" value="1"/>
</dbReference>
<proteinExistence type="predicted"/>
<dbReference type="SUPFAM" id="SSF47413">
    <property type="entry name" value="lambda repressor-like DNA-binding domains"/>
    <property type="match status" value="1"/>
</dbReference>
<dbReference type="SMART" id="SM00354">
    <property type="entry name" value="HTH_LACI"/>
    <property type="match status" value="1"/>
</dbReference>
<dbReference type="SUPFAM" id="SSF53822">
    <property type="entry name" value="Periplasmic binding protein-like I"/>
    <property type="match status" value="1"/>
</dbReference>
<gene>
    <name evidence="5" type="ORF">JGI25_00530</name>
</gene>
<organism evidence="5 6">
    <name type="scientific">Kryptobacter tengchongensis</name>
    <dbReference type="NCBI Taxonomy" id="1643429"/>
    <lineage>
        <taxon>Bacteria</taxon>
        <taxon>Pseudomonadati</taxon>
        <taxon>Candidatus Kryptoniota</taxon>
        <taxon>Candidatus Kryptobacter</taxon>
    </lineage>
</organism>
<dbReference type="PANTHER" id="PTHR30146:SF109">
    <property type="entry name" value="HTH-TYPE TRANSCRIPTIONAL REGULATOR GALS"/>
    <property type="match status" value="1"/>
</dbReference>
<dbReference type="Gene3D" id="1.10.260.40">
    <property type="entry name" value="lambda repressor-like DNA-binding domains"/>
    <property type="match status" value="1"/>
</dbReference>
<dbReference type="PANTHER" id="PTHR30146">
    <property type="entry name" value="LACI-RELATED TRANSCRIPTIONAL REPRESSOR"/>
    <property type="match status" value="1"/>
</dbReference>
<evidence type="ECO:0000256" key="1">
    <source>
        <dbReference type="ARBA" id="ARBA00023015"/>
    </source>
</evidence>
<dbReference type="PROSITE" id="PS00356">
    <property type="entry name" value="HTH_LACI_1"/>
    <property type="match status" value="1"/>
</dbReference>
<protein>
    <submittedName>
        <fullName evidence="5">LacI family transcriptional regulator</fullName>
    </submittedName>
</protein>
<dbReference type="InterPro" id="IPR046335">
    <property type="entry name" value="LacI/GalR-like_sensor"/>
</dbReference>
<dbReference type="InterPro" id="IPR028082">
    <property type="entry name" value="Peripla_BP_I"/>
</dbReference>
<dbReference type="EMBL" id="CZVV01000023">
    <property type="protein sequence ID" value="CUS99148.1"/>
    <property type="molecule type" value="Genomic_DNA"/>
</dbReference>
<dbReference type="CDD" id="cd06267">
    <property type="entry name" value="PBP1_LacI_sugar_binding-like"/>
    <property type="match status" value="1"/>
</dbReference>
<comment type="caution">
    <text evidence="5">The sequence shown here is derived from an EMBL/GenBank/DDBJ whole genome shotgun (WGS) entry which is preliminary data.</text>
</comment>
<evidence type="ECO:0000256" key="3">
    <source>
        <dbReference type="ARBA" id="ARBA00023163"/>
    </source>
</evidence>
<dbReference type="Proteomes" id="UP000243105">
    <property type="component" value="Unassembled WGS sequence"/>
</dbReference>
<feature type="domain" description="HTH lacI-type" evidence="4">
    <location>
        <begin position="15"/>
        <end position="69"/>
    </location>
</feature>
<dbReference type="Pfam" id="PF13377">
    <property type="entry name" value="Peripla_BP_3"/>
    <property type="match status" value="1"/>
</dbReference>
<keyword evidence="2" id="KW-0238">DNA-binding</keyword>
<dbReference type="CDD" id="cd01392">
    <property type="entry name" value="HTH_LacI"/>
    <property type="match status" value="1"/>
</dbReference>
<dbReference type="InterPro" id="IPR000843">
    <property type="entry name" value="HTH_LacI"/>
</dbReference>
<name>A0A916PE01_KRYT1</name>
<accession>A0A916PE01</accession>
<dbReference type="AlphaFoldDB" id="A0A916PE01"/>
<evidence type="ECO:0000256" key="2">
    <source>
        <dbReference type="ARBA" id="ARBA00023125"/>
    </source>
</evidence>
<dbReference type="PROSITE" id="PS50932">
    <property type="entry name" value="HTH_LACI_2"/>
    <property type="match status" value="1"/>
</dbReference>
<evidence type="ECO:0000313" key="5">
    <source>
        <dbReference type="EMBL" id="CUS99148.1"/>
    </source>
</evidence>
<dbReference type="GO" id="GO:0003700">
    <property type="term" value="F:DNA-binding transcription factor activity"/>
    <property type="evidence" value="ECO:0007669"/>
    <property type="project" value="TreeGrafter"/>
</dbReference>
<dbReference type="Pfam" id="PF00356">
    <property type="entry name" value="LacI"/>
    <property type="match status" value="1"/>
</dbReference>
<reference evidence="5 6" key="1">
    <citation type="submission" date="2015-11" db="EMBL/GenBank/DDBJ databases">
        <authorList>
            <person name="Varghese N."/>
        </authorList>
    </citation>
    <scope>NUCLEOTIDE SEQUENCE [LARGE SCALE GENOMIC DNA]</scope>
    <source>
        <strain evidence="5 6">JGI-25</strain>
    </source>
</reference>
<dbReference type="PRINTS" id="PR00036">
    <property type="entry name" value="HTHLACI"/>
</dbReference>
<dbReference type="InterPro" id="IPR010982">
    <property type="entry name" value="Lambda_DNA-bd_dom_sf"/>
</dbReference>
<dbReference type="GO" id="GO:0000976">
    <property type="term" value="F:transcription cis-regulatory region binding"/>
    <property type="evidence" value="ECO:0007669"/>
    <property type="project" value="TreeGrafter"/>
</dbReference>